<evidence type="ECO:0000256" key="1">
    <source>
        <dbReference type="SAM" id="MobiDB-lite"/>
    </source>
</evidence>
<sequence>MLAGVLGGADGDAGAEGVAEGDAGGEGRAAADIAGSALECCATATPGCEAERGWSPAPHATMPNTNATIAASRAVAGLLPSTSSGSPSSAVELRGGHAIERWEFDAAPPRFRPRSVYMDLTASHVGRVQV</sequence>
<comment type="caution">
    <text evidence="2">The sequence shown here is derived from an EMBL/GenBank/DDBJ whole genome shotgun (WGS) entry which is preliminary data.</text>
</comment>
<feature type="compositionally biased region" description="Gly residues" evidence="1">
    <location>
        <begin position="1"/>
        <end position="11"/>
    </location>
</feature>
<protein>
    <submittedName>
        <fullName evidence="2">Uncharacterized protein</fullName>
    </submittedName>
</protein>
<organism evidence="2 3">
    <name type="scientific">Dactylosporangium darangshiense</name>
    <dbReference type="NCBI Taxonomy" id="579108"/>
    <lineage>
        <taxon>Bacteria</taxon>
        <taxon>Bacillati</taxon>
        <taxon>Actinomycetota</taxon>
        <taxon>Actinomycetes</taxon>
        <taxon>Micromonosporales</taxon>
        <taxon>Micromonosporaceae</taxon>
        <taxon>Dactylosporangium</taxon>
    </lineage>
</organism>
<name>A0ABP8D8E8_9ACTN</name>
<reference evidence="3" key="1">
    <citation type="journal article" date="2019" name="Int. J. Syst. Evol. Microbiol.">
        <title>The Global Catalogue of Microorganisms (GCM) 10K type strain sequencing project: providing services to taxonomists for standard genome sequencing and annotation.</title>
        <authorList>
            <consortium name="The Broad Institute Genomics Platform"/>
            <consortium name="The Broad Institute Genome Sequencing Center for Infectious Disease"/>
            <person name="Wu L."/>
            <person name="Ma J."/>
        </authorList>
    </citation>
    <scope>NUCLEOTIDE SEQUENCE [LARGE SCALE GENOMIC DNA]</scope>
    <source>
        <strain evidence="3">JCM 17441</strain>
    </source>
</reference>
<gene>
    <name evidence="2" type="ORF">GCM10022255_036140</name>
</gene>
<dbReference type="EMBL" id="BAABAT010000008">
    <property type="protein sequence ID" value="GAA4249928.1"/>
    <property type="molecule type" value="Genomic_DNA"/>
</dbReference>
<keyword evidence="3" id="KW-1185">Reference proteome</keyword>
<proteinExistence type="predicted"/>
<accession>A0ABP8D8E8</accession>
<feature type="region of interest" description="Disordered" evidence="1">
    <location>
        <begin position="1"/>
        <end position="27"/>
    </location>
</feature>
<dbReference type="Proteomes" id="UP001500620">
    <property type="component" value="Unassembled WGS sequence"/>
</dbReference>
<evidence type="ECO:0000313" key="3">
    <source>
        <dbReference type="Proteomes" id="UP001500620"/>
    </source>
</evidence>
<evidence type="ECO:0000313" key="2">
    <source>
        <dbReference type="EMBL" id="GAA4249928.1"/>
    </source>
</evidence>